<evidence type="ECO:0000313" key="5">
    <source>
        <dbReference type="Proteomes" id="UP000247702"/>
    </source>
</evidence>
<dbReference type="SUPFAM" id="SSF56112">
    <property type="entry name" value="Protein kinase-like (PK-like)"/>
    <property type="match status" value="1"/>
</dbReference>
<dbReference type="InterPro" id="IPR000719">
    <property type="entry name" value="Prot_kinase_dom"/>
</dbReference>
<proteinExistence type="predicted"/>
<dbReference type="AlphaFoldDB" id="A0A2Z6QLD3"/>
<gene>
    <name evidence="4" type="ORF">RclHR1_01810016</name>
</gene>
<organism evidence="4 5">
    <name type="scientific">Rhizophagus clarus</name>
    <dbReference type="NCBI Taxonomy" id="94130"/>
    <lineage>
        <taxon>Eukaryota</taxon>
        <taxon>Fungi</taxon>
        <taxon>Fungi incertae sedis</taxon>
        <taxon>Mucoromycota</taxon>
        <taxon>Glomeromycotina</taxon>
        <taxon>Glomeromycetes</taxon>
        <taxon>Glomerales</taxon>
        <taxon>Glomeraceae</taxon>
        <taxon>Rhizophagus</taxon>
    </lineage>
</organism>
<dbReference type="PANTHER" id="PTHR44329:SF298">
    <property type="entry name" value="MIXED LINEAGE KINASE DOMAIN-LIKE PROTEIN"/>
    <property type="match status" value="1"/>
</dbReference>
<dbReference type="Proteomes" id="UP000247702">
    <property type="component" value="Unassembled WGS sequence"/>
</dbReference>
<keyword evidence="2" id="KW-0067">ATP-binding</keyword>
<evidence type="ECO:0000256" key="2">
    <source>
        <dbReference type="ARBA" id="ARBA00022840"/>
    </source>
</evidence>
<dbReference type="PANTHER" id="PTHR44329">
    <property type="entry name" value="SERINE/THREONINE-PROTEIN KINASE TNNI3K-RELATED"/>
    <property type="match status" value="1"/>
</dbReference>
<evidence type="ECO:0000313" key="4">
    <source>
        <dbReference type="EMBL" id="GBB91013.1"/>
    </source>
</evidence>
<comment type="caution">
    <text evidence="4">The sequence shown here is derived from an EMBL/GenBank/DDBJ whole genome shotgun (WGS) entry which is preliminary data.</text>
</comment>
<sequence>MNKFFSLKRKKAKQKTEFDNHNNCSYCNKPFIEKLWCKECDPRRIMEGWTSGNPDIDKFINDTIYNARQNIDDIFLEWVPYNRFIDITQIGIGGFAEIFSATWIDGNSSYYEDNESWKKSESKSKKVALKRLKNSQDMSAEYLNGIKVHWNLYKLGRSQYIQLLDFYGMTKDPETEEFIMIVKFANKGNLRYFLDRNFKNLLWADKLSLLCDLLENIKNLHKLGFAHKDLHAGNILQNDYTTYVSDFDLSGPVNEQNSQHGEIYGVLPCIAPEVLLGKPYSLSADIYSVGIIMTELSSGKPPFHEREYDINLAVDICEGLRPKFEKGTPEIYCKLATRCLDADPDQRPTAEELYSVINFWYKSINDYYYKGYQEKEEFGYKGKEIKAIFKEADKEILNISTLGKDEVLSSAYITHLQVKYTSGLIDEYLESDRLSEY</sequence>
<protein>
    <recommendedName>
        <fullName evidence="3">Protein kinase domain-containing protein</fullName>
    </recommendedName>
</protein>
<keyword evidence="5" id="KW-1185">Reference proteome</keyword>
<dbReference type="PROSITE" id="PS50011">
    <property type="entry name" value="PROTEIN_KINASE_DOM"/>
    <property type="match status" value="1"/>
</dbReference>
<dbReference type="Gene3D" id="1.10.510.10">
    <property type="entry name" value="Transferase(Phosphotransferase) domain 1"/>
    <property type="match status" value="1"/>
</dbReference>
<dbReference type="Pfam" id="PF07714">
    <property type="entry name" value="PK_Tyr_Ser-Thr"/>
    <property type="match status" value="1"/>
</dbReference>
<feature type="domain" description="Protein kinase" evidence="3">
    <location>
        <begin position="84"/>
        <end position="361"/>
    </location>
</feature>
<dbReference type="InterPro" id="IPR001245">
    <property type="entry name" value="Ser-Thr/Tyr_kinase_cat_dom"/>
</dbReference>
<dbReference type="EMBL" id="BEXD01000902">
    <property type="protein sequence ID" value="GBB91013.1"/>
    <property type="molecule type" value="Genomic_DNA"/>
</dbReference>
<dbReference type="GO" id="GO:0005524">
    <property type="term" value="F:ATP binding"/>
    <property type="evidence" value="ECO:0007669"/>
    <property type="project" value="UniProtKB-KW"/>
</dbReference>
<keyword evidence="1" id="KW-0547">Nucleotide-binding</keyword>
<evidence type="ECO:0000256" key="1">
    <source>
        <dbReference type="ARBA" id="ARBA00022741"/>
    </source>
</evidence>
<dbReference type="InterPro" id="IPR051681">
    <property type="entry name" value="Ser/Thr_Kinases-Pseudokinases"/>
</dbReference>
<evidence type="ECO:0000259" key="3">
    <source>
        <dbReference type="PROSITE" id="PS50011"/>
    </source>
</evidence>
<name>A0A2Z6QLD3_9GLOM</name>
<accession>A0A2Z6QLD3</accession>
<reference evidence="4 5" key="1">
    <citation type="submission" date="2017-11" db="EMBL/GenBank/DDBJ databases">
        <title>The genome of Rhizophagus clarus HR1 reveals common genetic basis of auxotrophy among arbuscular mycorrhizal fungi.</title>
        <authorList>
            <person name="Kobayashi Y."/>
        </authorList>
    </citation>
    <scope>NUCLEOTIDE SEQUENCE [LARGE SCALE GENOMIC DNA]</scope>
    <source>
        <strain evidence="4 5">HR1</strain>
    </source>
</reference>
<dbReference type="GO" id="GO:0004674">
    <property type="term" value="F:protein serine/threonine kinase activity"/>
    <property type="evidence" value="ECO:0007669"/>
    <property type="project" value="TreeGrafter"/>
</dbReference>
<dbReference type="InterPro" id="IPR011009">
    <property type="entry name" value="Kinase-like_dom_sf"/>
</dbReference>